<evidence type="ECO:0000256" key="1">
    <source>
        <dbReference type="SAM" id="SignalP"/>
    </source>
</evidence>
<feature type="signal peptide" evidence="1">
    <location>
        <begin position="1"/>
        <end position="18"/>
    </location>
</feature>
<gene>
    <name evidence="2" type="ORF">BO71DRAFT_400572</name>
</gene>
<dbReference type="OrthoDB" id="5308323at2759"/>
<dbReference type="VEuPathDB" id="FungiDB:BO71DRAFT_400572"/>
<evidence type="ECO:0000313" key="3">
    <source>
        <dbReference type="Proteomes" id="UP000247810"/>
    </source>
</evidence>
<dbReference type="EMBL" id="KZ825917">
    <property type="protein sequence ID" value="PYH92413.1"/>
    <property type="molecule type" value="Genomic_DNA"/>
</dbReference>
<dbReference type="AlphaFoldDB" id="A0A319DM91"/>
<organism evidence="2 3">
    <name type="scientific">Aspergillus ellipticus CBS 707.79</name>
    <dbReference type="NCBI Taxonomy" id="1448320"/>
    <lineage>
        <taxon>Eukaryota</taxon>
        <taxon>Fungi</taxon>
        <taxon>Dikarya</taxon>
        <taxon>Ascomycota</taxon>
        <taxon>Pezizomycotina</taxon>
        <taxon>Eurotiomycetes</taxon>
        <taxon>Eurotiomycetidae</taxon>
        <taxon>Eurotiales</taxon>
        <taxon>Aspergillaceae</taxon>
        <taxon>Aspergillus</taxon>
        <taxon>Aspergillus subgen. Circumdati</taxon>
    </lineage>
</organism>
<evidence type="ECO:0000313" key="2">
    <source>
        <dbReference type="EMBL" id="PYH92413.1"/>
    </source>
</evidence>
<dbReference type="STRING" id="1448320.A0A319DM91"/>
<accession>A0A319DM91</accession>
<keyword evidence="3" id="KW-1185">Reference proteome</keyword>
<proteinExistence type="predicted"/>
<reference evidence="2 3" key="1">
    <citation type="submission" date="2018-02" db="EMBL/GenBank/DDBJ databases">
        <title>The genomes of Aspergillus section Nigri reveals drivers in fungal speciation.</title>
        <authorList>
            <consortium name="DOE Joint Genome Institute"/>
            <person name="Vesth T.C."/>
            <person name="Nybo J."/>
            <person name="Theobald S."/>
            <person name="Brandl J."/>
            <person name="Frisvad J.C."/>
            <person name="Nielsen K.F."/>
            <person name="Lyhne E.K."/>
            <person name="Kogle M.E."/>
            <person name="Kuo A."/>
            <person name="Riley R."/>
            <person name="Clum A."/>
            <person name="Nolan M."/>
            <person name="Lipzen A."/>
            <person name="Salamov A."/>
            <person name="Henrissat B."/>
            <person name="Wiebenga A."/>
            <person name="De vries R.P."/>
            <person name="Grigoriev I.V."/>
            <person name="Mortensen U.H."/>
            <person name="Andersen M.R."/>
            <person name="Baker S.E."/>
        </authorList>
    </citation>
    <scope>NUCLEOTIDE SEQUENCE [LARGE SCALE GENOMIC DNA]</scope>
    <source>
        <strain evidence="2 3">CBS 707.79</strain>
    </source>
</reference>
<protein>
    <submittedName>
        <fullName evidence="2">Uncharacterized protein</fullName>
    </submittedName>
</protein>
<dbReference type="Proteomes" id="UP000247810">
    <property type="component" value="Unassembled WGS sequence"/>
</dbReference>
<feature type="chain" id="PRO_5016399727" evidence="1">
    <location>
        <begin position="19"/>
        <end position="194"/>
    </location>
</feature>
<keyword evidence="1" id="KW-0732">Signal</keyword>
<sequence>MKISISAVLAVLASTALAAPTPAGDLIPRACTTIAPTIIDILDVSTPNTPSPGQHFSLARTPNTNTRVSAITFNNIPAGATGCMLEIDIPALAQDNQIASGDSQADIWTTSPWDSSSLPTWNNQPALREMVSTFTFPTQKNTNPFHTVLASNTCSSTMSFLARLSTWQTHEGHVDFQNLIGGANPIGWSLVYNC</sequence>
<name>A0A319DM91_9EURO</name>